<keyword evidence="2" id="KW-1185">Reference proteome</keyword>
<dbReference type="Proteomes" id="UP000614460">
    <property type="component" value="Unassembled WGS sequence"/>
</dbReference>
<name>A0A8H9FZJ3_9SPHI</name>
<dbReference type="AlphaFoldDB" id="A0A8H9FZJ3"/>
<reference evidence="1" key="2">
    <citation type="submission" date="2020-09" db="EMBL/GenBank/DDBJ databases">
        <authorList>
            <person name="Sun Q."/>
            <person name="Zhou Y."/>
        </authorList>
    </citation>
    <scope>NUCLEOTIDE SEQUENCE</scope>
    <source>
        <strain evidence="1">CGMCC 1.15966</strain>
    </source>
</reference>
<organism evidence="1 2">
    <name type="scientific">Sphingobacterium cellulitidis</name>
    <dbReference type="NCBI Taxonomy" id="1768011"/>
    <lineage>
        <taxon>Bacteria</taxon>
        <taxon>Pseudomonadati</taxon>
        <taxon>Bacteroidota</taxon>
        <taxon>Sphingobacteriia</taxon>
        <taxon>Sphingobacteriales</taxon>
        <taxon>Sphingobacteriaceae</taxon>
        <taxon>Sphingobacterium</taxon>
    </lineage>
</organism>
<dbReference type="Pfam" id="PF12974">
    <property type="entry name" value="Phosphonate-bd"/>
    <property type="match status" value="1"/>
</dbReference>
<proteinExistence type="predicted"/>
<evidence type="ECO:0000313" key="1">
    <source>
        <dbReference type="EMBL" id="GGE13020.1"/>
    </source>
</evidence>
<dbReference type="EMBL" id="BMKM01000001">
    <property type="protein sequence ID" value="GGE13020.1"/>
    <property type="molecule type" value="Genomic_DNA"/>
</dbReference>
<evidence type="ECO:0008006" key="3">
    <source>
        <dbReference type="Google" id="ProtNLM"/>
    </source>
</evidence>
<dbReference type="PANTHER" id="PTHR35841:SF1">
    <property type="entry name" value="PHOSPHONATES-BINDING PERIPLASMIC PROTEIN"/>
    <property type="match status" value="1"/>
</dbReference>
<dbReference type="SUPFAM" id="SSF53850">
    <property type="entry name" value="Periplasmic binding protein-like II"/>
    <property type="match status" value="1"/>
</dbReference>
<dbReference type="PANTHER" id="PTHR35841">
    <property type="entry name" value="PHOSPHONATES-BINDING PERIPLASMIC PROTEIN"/>
    <property type="match status" value="1"/>
</dbReference>
<sequence length="168" mass="18742">MYKGISLALVNPESTSGNLIPRSVLGKKGIKTVESHFGKVYYAGSHRSALEHVIDGRAEMAAFGSSEYTDYIEKNGNNSKIRLIQMSDPIPLGPVLFNKSLDKDFQEMLKQLLTSLHIENPIVFSKIKEGWIEAIGAQRFVPVNLSYYQGFLGNSKDSQEIGKDQFKE</sequence>
<comment type="caution">
    <text evidence="1">The sequence shown here is derived from an EMBL/GenBank/DDBJ whole genome shotgun (WGS) entry which is preliminary data.</text>
</comment>
<evidence type="ECO:0000313" key="2">
    <source>
        <dbReference type="Proteomes" id="UP000614460"/>
    </source>
</evidence>
<gene>
    <name evidence="1" type="ORF">GCM10011516_08480</name>
</gene>
<dbReference type="Gene3D" id="3.40.190.10">
    <property type="entry name" value="Periplasmic binding protein-like II"/>
    <property type="match status" value="1"/>
</dbReference>
<reference evidence="1" key="1">
    <citation type="journal article" date="2014" name="Int. J. Syst. Evol. Microbiol.">
        <title>Complete genome sequence of Corynebacterium casei LMG S-19264T (=DSM 44701T), isolated from a smear-ripened cheese.</title>
        <authorList>
            <consortium name="US DOE Joint Genome Institute (JGI-PGF)"/>
            <person name="Walter F."/>
            <person name="Albersmeier A."/>
            <person name="Kalinowski J."/>
            <person name="Ruckert C."/>
        </authorList>
    </citation>
    <scope>NUCLEOTIDE SEQUENCE</scope>
    <source>
        <strain evidence="1">CGMCC 1.15966</strain>
    </source>
</reference>
<accession>A0A8H9FZJ3</accession>
<protein>
    <recommendedName>
        <fullName evidence="3">Phosphate/phosphite/phosphonate ABC transporter substrate-binding protein</fullName>
    </recommendedName>
</protein>